<reference evidence="8 9" key="1">
    <citation type="submission" date="2024-09" db="EMBL/GenBank/DDBJ databases">
        <authorList>
            <person name="D'Angelo T."/>
        </authorList>
    </citation>
    <scope>NUCLEOTIDE SEQUENCE [LARGE SCALE GENOMIC DNA]</scope>
    <source>
        <strain evidence="8">SAG AM-320-E07</strain>
    </source>
</reference>
<keyword evidence="9" id="KW-1185">Reference proteome</keyword>
<feature type="transmembrane region" description="Helical" evidence="6">
    <location>
        <begin position="312"/>
        <end position="331"/>
    </location>
</feature>
<feature type="transmembrane region" description="Helical" evidence="6">
    <location>
        <begin position="258"/>
        <end position="276"/>
    </location>
</feature>
<feature type="transmembrane region" description="Helical" evidence="6">
    <location>
        <begin position="12"/>
        <end position="29"/>
    </location>
</feature>
<evidence type="ECO:0000256" key="4">
    <source>
        <dbReference type="ARBA" id="ARBA00023136"/>
    </source>
</evidence>
<evidence type="ECO:0000313" key="9">
    <source>
        <dbReference type="Proteomes" id="UP001593833"/>
    </source>
</evidence>
<accession>A0ABV6YMX4</accession>
<feature type="transmembrane region" description="Helical" evidence="6">
    <location>
        <begin position="428"/>
        <end position="449"/>
    </location>
</feature>
<organism evidence="8 9">
    <name type="scientific">Eiseniibacteriota bacterium</name>
    <dbReference type="NCBI Taxonomy" id="2212470"/>
    <lineage>
        <taxon>Bacteria</taxon>
        <taxon>Candidatus Eiseniibacteriota</taxon>
    </lineage>
</organism>
<keyword evidence="4 6" id="KW-0472">Membrane</keyword>
<comment type="subcellular location">
    <subcellularLocation>
        <location evidence="1">Membrane</location>
        <topology evidence="1">Multi-pass membrane protein</topology>
    </subcellularLocation>
</comment>
<feature type="transmembrane region" description="Helical" evidence="6">
    <location>
        <begin position="36"/>
        <end position="63"/>
    </location>
</feature>
<protein>
    <submittedName>
        <fullName evidence="8">O-antigen ligase family protein</fullName>
    </submittedName>
</protein>
<keyword evidence="8" id="KW-0436">Ligase</keyword>
<feature type="domain" description="O-antigen ligase-related" evidence="7">
    <location>
        <begin position="267"/>
        <end position="435"/>
    </location>
</feature>
<feature type="transmembrane region" description="Helical" evidence="6">
    <location>
        <begin position="190"/>
        <end position="209"/>
    </location>
</feature>
<dbReference type="PANTHER" id="PTHR37422">
    <property type="entry name" value="TEICHURONIC ACID BIOSYNTHESIS PROTEIN TUAE"/>
    <property type="match status" value="1"/>
</dbReference>
<keyword evidence="2 6" id="KW-0812">Transmembrane</keyword>
<sequence>MATHLVSQMPRRAFWITILTVDLALLLLLPKVPWVALAFGTTLLLVALLHRVEWVLALILLGMPLLDPIPLGREAGSIVLFGLRVLLVGGWLLALKRLTPETVQRAGGPMEQQDRSVFGCLMGVWRDPRTWCLTLLTLWLAVGLMWTDAPEYGTDKLKSFLLTGFILFLIAAAMWPVWGRVEGVDGFIRAGLVIGGLVAAVGAVVAAGVTSELFVGDVGQHRGNPGLRLSWLGTNAIWLARILSVWVILLLWGSRRRLIQPLFAGLLVAAGLFLIVRTGSRGPLIALLTCPLALLLLPPARPSRKRTPGTRRTLRGVLIGVTIAAIVVAVLPGEQKARFVSAILRTPVGTVLGSGDQQGDVTGGVGDKLLADPSARLRWELARRSLKILGDGLPWGVGTGSYAASLFMRDFRIYPHNLEAEILIENGLPGGLLLLLFLLFTWGAAWNLVRGSGRSPTTAQPDAQRAHGQDTAR</sequence>
<feature type="transmembrane region" description="Helical" evidence="6">
    <location>
        <begin position="159"/>
        <end position="178"/>
    </location>
</feature>
<feature type="non-terminal residue" evidence="8">
    <location>
        <position position="473"/>
    </location>
</feature>
<comment type="caution">
    <text evidence="8">The sequence shown here is derived from an EMBL/GenBank/DDBJ whole genome shotgun (WGS) entry which is preliminary data.</text>
</comment>
<evidence type="ECO:0000256" key="2">
    <source>
        <dbReference type="ARBA" id="ARBA00022692"/>
    </source>
</evidence>
<dbReference type="PANTHER" id="PTHR37422:SF13">
    <property type="entry name" value="LIPOPOLYSACCHARIDE BIOSYNTHESIS PROTEIN PA4999-RELATED"/>
    <property type="match status" value="1"/>
</dbReference>
<dbReference type="EMBL" id="JBHPKH010000205">
    <property type="protein sequence ID" value="MFC1573534.1"/>
    <property type="molecule type" value="Genomic_DNA"/>
</dbReference>
<feature type="transmembrane region" description="Helical" evidence="6">
    <location>
        <begin position="75"/>
        <end position="95"/>
    </location>
</feature>
<gene>
    <name evidence="8" type="ORF">ACFL6M_08065</name>
</gene>
<evidence type="ECO:0000256" key="1">
    <source>
        <dbReference type="ARBA" id="ARBA00004141"/>
    </source>
</evidence>
<evidence type="ECO:0000256" key="6">
    <source>
        <dbReference type="SAM" id="Phobius"/>
    </source>
</evidence>
<feature type="transmembrane region" description="Helical" evidence="6">
    <location>
        <begin position="282"/>
        <end position="300"/>
    </location>
</feature>
<dbReference type="Pfam" id="PF04932">
    <property type="entry name" value="Wzy_C"/>
    <property type="match status" value="1"/>
</dbReference>
<dbReference type="GO" id="GO:0016874">
    <property type="term" value="F:ligase activity"/>
    <property type="evidence" value="ECO:0007669"/>
    <property type="project" value="UniProtKB-KW"/>
</dbReference>
<evidence type="ECO:0000259" key="7">
    <source>
        <dbReference type="Pfam" id="PF04932"/>
    </source>
</evidence>
<dbReference type="InterPro" id="IPR051533">
    <property type="entry name" value="WaaL-like"/>
</dbReference>
<evidence type="ECO:0000256" key="5">
    <source>
        <dbReference type="SAM" id="MobiDB-lite"/>
    </source>
</evidence>
<proteinExistence type="predicted"/>
<keyword evidence="3 6" id="KW-1133">Transmembrane helix</keyword>
<dbReference type="Proteomes" id="UP001593833">
    <property type="component" value="Unassembled WGS sequence"/>
</dbReference>
<evidence type="ECO:0000313" key="8">
    <source>
        <dbReference type="EMBL" id="MFC1573534.1"/>
    </source>
</evidence>
<feature type="compositionally biased region" description="Basic and acidic residues" evidence="5">
    <location>
        <begin position="464"/>
        <end position="473"/>
    </location>
</feature>
<feature type="transmembrane region" description="Helical" evidence="6">
    <location>
        <begin position="229"/>
        <end position="251"/>
    </location>
</feature>
<feature type="transmembrane region" description="Helical" evidence="6">
    <location>
        <begin position="130"/>
        <end position="147"/>
    </location>
</feature>
<evidence type="ECO:0000256" key="3">
    <source>
        <dbReference type="ARBA" id="ARBA00022989"/>
    </source>
</evidence>
<dbReference type="InterPro" id="IPR007016">
    <property type="entry name" value="O-antigen_ligase-rel_domated"/>
</dbReference>
<feature type="region of interest" description="Disordered" evidence="5">
    <location>
        <begin position="453"/>
        <end position="473"/>
    </location>
</feature>
<name>A0ABV6YMX4_UNCEI</name>